<dbReference type="EMBL" id="BGPR01001147">
    <property type="protein sequence ID" value="GBM46692.1"/>
    <property type="molecule type" value="Genomic_DNA"/>
</dbReference>
<organism evidence="2 3">
    <name type="scientific">Araneus ventricosus</name>
    <name type="common">Orbweaver spider</name>
    <name type="synonym">Epeira ventricosa</name>
    <dbReference type="NCBI Taxonomy" id="182803"/>
    <lineage>
        <taxon>Eukaryota</taxon>
        <taxon>Metazoa</taxon>
        <taxon>Ecdysozoa</taxon>
        <taxon>Arthropoda</taxon>
        <taxon>Chelicerata</taxon>
        <taxon>Arachnida</taxon>
        <taxon>Araneae</taxon>
        <taxon>Araneomorphae</taxon>
        <taxon>Entelegynae</taxon>
        <taxon>Araneoidea</taxon>
        <taxon>Araneidae</taxon>
        <taxon>Araneus</taxon>
    </lineage>
</organism>
<feature type="non-terminal residue" evidence="2">
    <location>
        <position position="1"/>
    </location>
</feature>
<name>A0A4Y2FYT0_ARAVE</name>
<evidence type="ECO:0000313" key="2">
    <source>
        <dbReference type="EMBL" id="GBM46692.1"/>
    </source>
</evidence>
<reference evidence="2 3" key="1">
    <citation type="journal article" date="2019" name="Sci. Rep.">
        <title>Orb-weaving spider Araneus ventricosus genome elucidates the spidroin gene catalogue.</title>
        <authorList>
            <person name="Kono N."/>
            <person name="Nakamura H."/>
            <person name="Ohtoshi R."/>
            <person name="Moran D.A.P."/>
            <person name="Shinohara A."/>
            <person name="Yoshida Y."/>
            <person name="Fujiwara M."/>
            <person name="Mori M."/>
            <person name="Tomita M."/>
            <person name="Arakawa K."/>
        </authorList>
    </citation>
    <scope>NUCLEOTIDE SEQUENCE [LARGE SCALE GENOMIC DNA]</scope>
</reference>
<gene>
    <name evidence="2" type="ORF">AVEN_244140_1</name>
</gene>
<dbReference type="Proteomes" id="UP000499080">
    <property type="component" value="Unassembled WGS sequence"/>
</dbReference>
<sequence>IRITKGRGFLDKNVGTVVSHKKAITDVCNNSSRSRYVPYLEVWPTQPHHRYSSPQGDESPPTYPATSHPLI</sequence>
<protein>
    <submittedName>
        <fullName evidence="2">Uncharacterized protein</fullName>
    </submittedName>
</protein>
<feature type="region of interest" description="Disordered" evidence="1">
    <location>
        <begin position="47"/>
        <end position="71"/>
    </location>
</feature>
<evidence type="ECO:0000256" key="1">
    <source>
        <dbReference type="SAM" id="MobiDB-lite"/>
    </source>
</evidence>
<accession>A0A4Y2FYT0</accession>
<comment type="caution">
    <text evidence="2">The sequence shown here is derived from an EMBL/GenBank/DDBJ whole genome shotgun (WGS) entry which is preliminary data.</text>
</comment>
<keyword evidence="3" id="KW-1185">Reference proteome</keyword>
<proteinExistence type="predicted"/>
<dbReference type="AlphaFoldDB" id="A0A4Y2FYT0"/>
<evidence type="ECO:0000313" key="3">
    <source>
        <dbReference type="Proteomes" id="UP000499080"/>
    </source>
</evidence>